<dbReference type="EC" id="3.1.4.-" evidence="2"/>
<comment type="cofactor">
    <cofactor evidence="2">
        <name>a divalent metal cation</name>
        <dbReference type="ChEBI" id="CHEBI:60240"/>
    </cofactor>
</comment>
<evidence type="ECO:0000313" key="4">
    <source>
        <dbReference type="EMBL" id="OGY89157.1"/>
    </source>
</evidence>
<feature type="non-terminal residue" evidence="4">
    <location>
        <position position="156"/>
    </location>
</feature>
<dbReference type="STRING" id="1798550.A2927_00505"/>
<dbReference type="InterPro" id="IPR029052">
    <property type="entry name" value="Metallo-depent_PP-like"/>
</dbReference>
<proteinExistence type="inferred from homology"/>
<evidence type="ECO:0000256" key="1">
    <source>
        <dbReference type="ARBA" id="ARBA00008950"/>
    </source>
</evidence>
<comment type="similarity">
    <text evidence="1 2">Belongs to the metallophosphoesterase superfamily. YfcE family.</text>
</comment>
<dbReference type="GO" id="GO:0016787">
    <property type="term" value="F:hydrolase activity"/>
    <property type="evidence" value="ECO:0007669"/>
    <property type="project" value="UniProtKB-UniRule"/>
</dbReference>
<dbReference type="Pfam" id="PF12850">
    <property type="entry name" value="Metallophos_2"/>
    <property type="match status" value="1"/>
</dbReference>
<dbReference type="PANTHER" id="PTHR43165:SF1">
    <property type="entry name" value="PHOSPHODIESTERASE MJ0936"/>
    <property type="match status" value="1"/>
</dbReference>
<sequence length="156" mass="17020">MKIAIISDTHDNVPNLEKALKWMKENNIEQLIHCGDLCAPSILISVIAPNFSGPIHMVFGNVEDRDLTPQKAKDFPNVTHYGDMGEATIPASPAGGGAKKIAFVHYPEKGKKLAESGKYDLVFYGHNHKPWEEKVGQTHLVNPGTLAGLFAKATFA</sequence>
<reference evidence="4 5" key="1">
    <citation type="journal article" date="2016" name="Nat. Commun.">
        <title>Thousands of microbial genomes shed light on interconnected biogeochemical processes in an aquifer system.</title>
        <authorList>
            <person name="Anantharaman K."/>
            <person name="Brown C.T."/>
            <person name="Hug L.A."/>
            <person name="Sharon I."/>
            <person name="Castelle C.J."/>
            <person name="Probst A.J."/>
            <person name="Thomas B.C."/>
            <person name="Singh A."/>
            <person name="Wilkins M.J."/>
            <person name="Karaoz U."/>
            <person name="Brodie E.L."/>
            <person name="Williams K.H."/>
            <person name="Hubbard S.S."/>
            <person name="Banfield J.F."/>
        </authorList>
    </citation>
    <scope>NUCLEOTIDE SEQUENCE [LARGE SCALE GENOMIC DNA]</scope>
</reference>
<comment type="caution">
    <text evidence="4">The sequence shown here is derived from an EMBL/GenBank/DDBJ whole genome shotgun (WGS) entry which is preliminary data.</text>
</comment>
<dbReference type="AlphaFoldDB" id="A0A1G2BLQ1"/>
<gene>
    <name evidence="4" type="ORF">A2927_00505</name>
</gene>
<dbReference type="NCBIfam" id="TIGR00040">
    <property type="entry name" value="yfcE"/>
    <property type="match status" value="1"/>
</dbReference>
<dbReference type="Gene3D" id="3.60.21.10">
    <property type="match status" value="1"/>
</dbReference>
<dbReference type="InterPro" id="IPR024654">
    <property type="entry name" value="Calcineurin-like_PHP_lpxH"/>
</dbReference>
<organism evidence="4 5">
    <name type="scientific">Candidatus Komeilibacteria bacterium RIFCSPLOWO2_01_FULL_45_10</name>
    <dbReference type="NCBI Taxonomy" id="1798550"/>
    <lineage>
        <taxon>Bacteria</taxon>
        <taxon>Candidatus Komeiliibacteriota</taxon>
    </lineage>
</organism>
<evidence type="ECO:0000256" key="2">
    <source>
        <dbReference type="RuleBase" id="RU362039"/>
    </source>
</evidence>
<dbReference type="SUPFAM" id="SSF56300">
    <property type="entry name" value="Metallo-dependent phosphatases"/>
    <property type="match status" value="1"/>
</dbReference>
<keyword evidence="2" id="KW-0479">Metal-binding</keyword>
<feature type="domain" description="Calcineurin-like phosphoesterase" evidence="3">
    <location>
        <begin position="1"/>
        <end position="152"/>
    </location>
</feature>
<protein>
    <recommendedName>
        <fullName evidence="2">Phosphoesterase</fullName>
        <ecNumber evidence="2">3.1.4.-</ecNumber>
    </recommendedName>
</protein>
<dbReference type="EMBL" id="MHKL01000025">
    <property type="protein sequence ID" value="OGY89157.1"/>
    <property type="molecule type" value="Genomic_DNA"/>
</dbReference>
<dbReference type="InterPro" id="IPR053193">
    <property type="entry name" value="MetalloPDE_YfcE-like"/>
</dbReference>
<dbReference type="InterPro" id="IPR000979">
    <property type="entry name" value="Phosphodiesterase_MJ0936/Vps29"/>
</dbReference>
<dbReference type="Proteomes" id="UP000178849">
    <property type="component" value="Unassembled WGS sequence"/>
</dbReference>
<accession>A0A1G2BLQ1</accession>
<dbReference type="GO" id="GO:0046872">
    <property type="term" value="F:metal ion binding"/>
    <property type="evidence" value="ECO:0007669"/>
    <property type="project" value="UniProtKB-KW"/>
</dbReference>
<evidence type="ECO:0000313" key="5">
    <source>
        <dbReference type="Proteomes" id="UP000178849"/>
    </source>
</evidence>
<dbReference type="PANTHER" id="PTHR43165">
    <property type="entry name" value="METALLOPHOSPHOESTERASE"/>
    <property type="match status" value="1"/>
</dbReference>
<name>A0A1G2BLQ1_9BACT</name>
<evidence type="ECO:0000259" key="3">
    <source>
        <dbReference type="Pfam" id="PF12850"/>
    </source>
</evidence>